<comment type="caution">
    <text evidence="1">The sequence shown here is derived from an EMBL/GenBank/DDBJ whole genome shotgun (WGS) entry which is preliminary data.</text>
</comment>
<name>A0A4R4KGE3_9BACT</name>
<dbReference type="InterPro" id="IPR036188">
    <property type="entry name" value="FAD/NAD-bd_sf"/>
</dbReference>
<evidence type="ECO:0000313" key="1">
    <source>
        <dbReference type="EMBL" id="TDB65936.1"/>
    </source>
</evidence>
<dbReference type="OrthoDB" id="24355at2"/>
<dbReference type="AlphaFoldDB" id="A0A4R4KGE3"/>
<keyword evidence="2" id="KW-1185">Reference proteome</keyword>
<proteinExistence type="predicted"/>
<dbReference type="Pfam" id="PF05834">
    <property type="entry name" value="Lycopene_cycl"/>
    <property type="match status" value="1"/>
</dbReference>
<reference evidence="1 2" key="1">
    <citation type="submission" date="2019-02" db="EMBL/GenBank/DDBJ databases">
        <title>Arundinibacter roseus gen. nov., sp. nov., a new member of the family Cytophagaceae.</title>
        <authorList>
            <person name="Szuroczki S."/>
            <person name="Khayer B."/>
            <person name="Sproer C."/>
            <person name="Toumi M."/>
            <person name="Szabo A."/>
            <person name="Felfoldi T."/>
            <person name="Schumann P."/>
            <person name="Toth E."/>
        </authorList>
    </citation>
    <scope>NUCLEOTIDE SEQUENCE [LARGE SCALE GENOMIC DNA]</scope>
    <source>
        <strain evidence="1 2">DMA-k-7a</strain>
    </source>
</reference>
<evidence type="ECO:0000313" key="2">
    <source>
        <dbReference type="Proteomes" id="UP000295706"/>
    </source>
</evidence>
<dbReference type="SUPFAM" id="SSF51905">
    <property type="entry name" value="FAD/NAD(P)-binding domain"/>
    <property type="match status" value="1"/>
</dbReference>
<dbReference type="Proteomes" id="UP000295706">
    <property type="component" value="Unassembled WGS sequence"/>
</dbReference>
<evidence type="ECO:0008006" key="3">
    <source>
        <dbReference type="Google" id="ProtNLM"/>
    </source>
</evidence>
<dbReference type="RefSeq" id="WP_132116803.1">
    <property type="nucleotide sequence ID" value="NZ_SMJU01000005.1"/>
</dbReference>
<organism evidence="1 2">
    <name type="scientific">Arundinibacter roseus</name>
    <dbReference type="NCBI Taxonomy" id="2070510"/>
    <lineage>
        <taxon>Bacteria</taxon>
        <taxon>Pseudomonadati</taxon>
        <taxon>Bacteroidota</taxon>
        <taxon>Cytophagia</taxon>
        <taxon>Cytophagales</taxon>
        <taxon>Spirosomataceae</taxon>
        <taxon>Arundinibacter</taxon>
    </lineage>
</organism>
<protein>
    <recommendedName>
        <fullName evidence="3">Lycopene cyclase</fullName>
    </recommendedName>
</protein>
<gene>
    <name evidence="1" type="ORF">EZE20_09230</name>
</gene>
<dbReference type="EMBL" id="SMJU01000005">
    <property type="protein sequence ID" value="TDB65936.1"/>
    <property type="molecule type" value="Genomic_DNA"/>
</dbReference>
<sequence length="402" mass="45492">MPATYDFIFAGGGMSALLLATLIRREPTLDSCSILIVEPRTDVPESKNICFWDSQLPDLSLNLKGAWNKLSFGGTGGLITRPIAPYTYYCFDAANLQRTLTAMLKKSNRVDFIQDRVEAVNNGAVFLQKTGLTFQATQTVFDSIPDRSMPVLLWQHFVGWEIRVLNEVTFDPASAMLMDFRVSQSEGPAFMYILPFSQKTALLEITFMSPKTHSATVYEHYLHEYLHKNFPDIRYEIAQTEGGKIPMHQAQQSPSLPNHVFLGTKGGLSKPTTGYTFLNSYEHAQRIVRQLTGNQESRVIAKSRFAFYDKLLLRIMRTQATSVKPIMEALFYRNSFPLLLTFLAEKTTLIQEAKLFCTLPWKPFLTALAHEYLRRSPRNEAQSGIDSAILPAPRLKVDRNLG</sequence>
<accession>A0A4R4KGE3</accession>